<comment type="caution">
    <text evidence="2">The sequence shown here is derived from an EMBL/GenBank/DDBJ whole genome shotgun (WGS) entry which is preliminary data.</text>
</comment>
<reference evidence="2 3" key="1">
    <citation type="submission" date="2020-04" db="EMBL/GenBank/DDBJ databases">
        <title>Perkinsus olseni comparative genomics.</title>
        <authorList>
            <person name="Bogema D.R."/>
        </authorList>
    </citation>
    <scope>NUCLEOTIDE SEQUENCE [LARGE SCALE GENOMIC DNA]</scope>
    <source>
        <strain evidence="2">00978-12</strain>
    </source>
</reference>
<sequence length="401" mass="43967">MSFPELRIPSGEDDERELLTTMGAVPRRSLIADMLALEEKIHSETNTQYSQALAPFAGELRETLRDNALFLADCHAVHNGPELCDLWQNSYAWLTEELVYPDSAGEEDSCWLTPVIRWAILVAAADLDGGKVLVGRLDLRKAISTAVSDVRYAAAHPITSSHSSYQGSVPAVPTPGTTTPPTNVSATASNGTNNITGVVSSCDVVRRTVKSIVGDTVPKHLLFSGNPTGSYFPWRVALCDLLRHHHSLPNDIAAEVALHCITEPLKSTIRNKLSRDAIIDNGISAVWTVMDKRYNTNLELRSLENSLDALSQEPSESTLDYCTRFEKLWHVKQSVVPDEAAQDSSIIRRLKKGLKDPKAILAASLTDPLNKMDFDTFKDTLLAVIDDLPDINALTKSAPKE</sequence>
<dbReference type="AlphaFoldDB" id="A0A7J6P6F1"/>
<protein>
    <recommendedName>
        <fullName evidence="4">Retrotransposon gag domain-containing protein</fullName>
    </recommendedName>
</protein>
<organism evidence="2 3">
    <name type="scientific">Perkinsus olseni</name>
    <name type="common">Perkinsus atlanticus</name>
    <dbReference type="NCBI Taxonomy" id="32597"/>
    <lineage>
        <taxon>Eukaryota</taxon>
        <taxon>Sar</taxon>
        <taxon>Alveolata</taxon>
        <taxon>Perkinsozoa</taxon>
        <taxon>Perkinsea</taxon>
        <taxon>Perkinsida</taxon>
        <taxon>Perkinsidae</taxon>
        <taxon>Perkinsus</taxon>
    </lineage>
</organism>
<gene>
    <name evidence="2" type="ORF">FOZ60_014884</name>
</gene>
<accession>A0A7J6P6F1</accession>
<dbReference type="EMBL" id="JABANP010000072">
    <property type="protein sequence ID" value="KAF4691734.1"/>
    <property type="molecule type" value="Genomic_DNA"/>
</dbReference>
<evidence type="ECO:0000256" key="1">
    <source>
        <dbReference type="SAM" id="MobiDB-lite"/>
    </source>
</evidence>
<feature type="region of interest" description="Disordered" evidence="1">
    <location>
        <begin position="160"/>
        <end position="180"/>
    </location>
</feature>
<dbReference type="Proteomes" id="UP000541610">
    <property type="component" value="Unassembled WGS sequence"/>
</dbReference>
<feature type="compositionally biased region" description="Low complexity" evidence="1">
    <location>
        <begin position="170"/>
        <end position="180"/>
    </location>
</feature>
<proteinExistence type="predicted"/>
<evidence type="ECO:0008006" key="4">
    <source>
        <dbReference type="Google" id="ProtNLM"/>
    </source>
</evidence>
<name>A0A7J6P6F1_PEROL</name>
<evidence type="ECO:0000313" key="3">
    <source>
        <dbReference type="Proteomes" id="UP000541610"/>
    </source>
</evidence>
<evidence type="ECO:0000313" key="2">
    <source>
        <dbReference type="EMBL" id="KAF4691734.1"/>
    </source>
</evidence>
<dbReference type="OrthoDB" id="10427403at2759"/>